<evidence type="ECO:0000256" key="6">
    <source>
        <dbReference type="SAM" id="Phobius"/>
    </source>
</evidence>
<dbReference type="PROSITE" id="PS50850">
    <property type="entry name" value="MFS"/>
    <property type="match status" value="1"/>
</dbReference>
<evidence type="ECO:0000256" key="1">
    <source>
        <dbReference type="ARBA" id="ARBA00004141"/>
    </source>
</evidence>
<dbReference type="InterPro" id="IPR020846">
    <property type="entry name" value="MFS_dom"/>
</dbReference>
<comment type="caution">
    <text evidence="8">The sequence shown here is derived from an EMBL/GenBank/DDBJ whole genome shotgun (WGS) entry which is preliminary data.</text>
</comment>
<dbReference type="Pfam" id="PF07690">
    <property type="entry name" value="MFS_1"/>
    <property type="match status" value="1"/>
</dbReference>
<evidence type="ECO:0000256" key="2">
    <source>
        <dbReference type="ARBA" id="ARBA00008335"/>
    </source>
</evidence>
<evidence type="ECO:0000256" key="4">
    <source>
        <dbReference type="ARBA" id="ARBA00022989"/>
    </source>
</evidence>
<comment type="similarity">
    <text evidence="2">Belongs to the major facilitator superfamily.</text>
</comment>
<dbReference type="InterPro" id="IPR011701">
    <property type="entry name" value="MFS"/>
</dbReference>
<reference evidence="9" key="1">
    <citation type="journal article" date="2016" name="Genome Announc.">
        <title>Genome sequences of three species of Hanseniaspora isolated from spontaneous wine fermentations.</title>
        <authorList>
            <person name="Sternes P.R."/>
            <person name="Lee D."/>
            <person name="Kutyna D.R."/>
            <person name="Borneman A.R."/>
        </authorList>
    </citation>
    <scope>NUCLEOTIDE SEQUENCE [LARGE SCALE GENOMIC DNA]</scope>
    <source>
        <strain evidence="9">AWRI3578</strain>
    </source>
</reference>
<sequence length="566" mass="63193">MSETQPLIDLKKLEERNHKHNLSISKRPILTALYLGSFLASLDNTVVANMMETVSNEFHESEKKQYIATSFLLTNTAFQPLYGKLSDLIGRKPALLIALTFFWVGCTITMFANSVTQFSIGRFICGMGCGGVNSLSSVIVSDICDARMRGIMQGYSNLVFAAGQFLGAPIGGVIIDTIGWRYVFGLQVPLVIICQFLVYNNVNIKLAHVPKHGKYAWAHLKRLDIGGTFTLTCTIGSLLILSSDDGMLSAFSKHMLYLAGLIFGILFFLTEFFWASERLIPFEVLLGKTGVVSVIIVISSFVIFGDIFRKPLYLQLMQNFSPADCGVFTIFTSLAAPVASFATGFITKHTKKSVEYVCYELCLFAVTLQLTGFLLECILVDYLKPKLGLDSAVTSLELYNLLDTDKFFWKVLLVITSLMCGYGYCTVLVATLVVVVFTVDKSQQGTVTGLFYLWRSLGTVIGTSFILTTYQKVLNKKLFNYIVLKLGSLENYEKIIHDSSQVRMLYKDDIKITEKLLTIFNQSFVISYIPQIVILLLTVVMTFLFVVEMKKSLDTDVEDDKNVESP</sequence>
<feature type="transmembrane region" description="Helical" evidence="6">
    <location>
        <begin position="94"/>
        <end position="114"/>
    </location>
</feature>
<evidence type="ECO:0000259" key="7">
    <source>
        <dbReference type="PROSITE" id="PS50850"/>
    </source>
</evidence>
<feature type="transmembrane region" description="Helical" evidence="6">
    <location>
        <begin position="525"/>
        <end position="547"/>
    </location>
</feature>
<dbReference type="EMBL" id="LPNL01000002">
    <property type="protein sequence ID" value="OEJ91293.1"/>
    <property type="molecule type" value="Genomic_DNA"/>
</dbReference>
<feature type="transmembrane region" description="Helical" evidence="6">
    <location>
        <begin position="254"/>
        <end position="274"/>
    </location>
</feature>
<dbReference type="PANTHER" id="PTHR23501">
    <property type="entry name" value="MAJOR FACILITATOR SUPERFAMILY"/>
    <property type="match status" value="1"/>
</dbReference>
<name>A0A1E5RX46_9ASCO</name>
<feature type="transmembrane region" description="Helical" evidence="6">
    <location>
        <begin position="155"/>
        <end position="175"/>
    </location>
</feature>
<dbReference type="GO" id="GO:0015174">
    <property type="term" value="F:basic amino acid transmembrane transporter activity"/>
    <property type="evidence" value="ECO:0007669"/>
    <property type="project" value="TreeGrafter"/>
</dbReference>
<keyword evidence="4 6" id="KW-1133">Transmembrane helix</keyword>
<dbReference type="GO" id="GO:0000329">
    <property type="term" value="C:fungal-type vacuole membrane"/>
    <property type="evidence" value="ECO:0007669"/>
    <property type="project" value="TreeGrafter"/>
</dbReference>
<feature type="transmembrane region" description="Helical" evidence="6">
    <location>
        <begin position="223"/>
        <end position="242"/>
    </location>
</feature>
<feature type="transmembrane region" description="Helical" evidence="6">
    <location>
        <begin position="358"/>
        <end position="383"/>
    </location>
</feature>
<dbReference type="Gene3D" id="1.20.1250.20">
    <property type="entry name" value="MFS general substrate transporter like domains"/>
    <property type="match status" value="2"/>
</dbReference>
<evidence type="ECO:0000256" key="5">
    <source>
        <dbReference type="ARBA" id="ARBA00023136"/>
    </source>
</evidence>
<feature type="transmembrane region" description="Helical" evidence="6">
    <location>
        <begin position="327"/>
        <end position="346"/>
    </location>
</feature>
<feature type="transmembrane region" description="Helical" evidence="6">
    <location>
        <begin position="120"/>
        <end position="143"/>
    </location>
</feature>
<feature type="transmembrane region" description="Helical" evidence="6">
    <location>
        <begin position="407"/>
        <end position="439"/>
    </location>
</feature>
<dbReference type="AlphaFoldDB" id="A0A1E5RX46"/>
<feature type="domain" description="Major facilitator superfamily (MFS) profile" evidence="7">
    <location>
        <begin position="29"/>
        <end position="550"/>
    </location>
</feature>
<dbReference type="InterPro" id="IPR036259">
    <property type="entry name" value="MFS_trans_sf"/>
</dbReference>
<keyword evidence="9" id="KW-1185">Reference proteome</keyword>
<feature type="transmembrane region" description="Helical" evidence="6">
    <location>
        <begin position="286"/>
        <end position="307"/>
    </location>
</feature>
<evidence type="ECO:0000313" key="9">
    <source>
        <dbReference type="Proteomes" id="UP000095605"/>
    </source>
</evidence>
<keyword evidence="5 6" id="KW-0472">Membrane</keyword>
<feature type="transmembrane region" description="Helical" evidence="6">
    <location>
        <begin position="451"/>
        <end position="470"/>
    </location>
</feature>
<organism evidence="8 9">
    <name type="scientific">Hanseniaspora opuntiae</name>
    <dbReference type="NCBI Taxonomy" id="211096"/>
    <lineage>
        <taxon>Eukaryota</taxon>
        <taxon>Fungi</taxon>
        <taxon>Dikarya</taxon>
        <taxon>Ascomycota</taxon>
        <taxon>Saccharomycotina</taxon>
        <taxon>Saccharomycetes</taxon>
        <taxon>Saccharomycodales</taxon>
        <taxon>Saccharomycodaceae</taxon>
        <taxon>Hanseniaspora</taxon>
    </lineage>
</organism>
<evidence type="ECO:0000256" key="3">
    <source>
        <dbReference type="ARBA" id="ARBA00022692"/>
    </source>
</evidence>
<evidence type="ECO:0000313" key="8">
    <source>
        <dbReference type="EMBL" id="OEJ91293.1"/>
    </source>
</evidence>
<feature type="transmembrane region" description="Helical" evidence="6">
    <location>
        <begin position="181"/>
        <end position="202"/>
    </location>
</feature>
<proteinExistence type="inferred from homology"/>
<gene>
    <name evidence="8" type="ORF">AWRI3578_g526</name>
</gene>
<protein>
    <submittedName>
        <fullName evidence="8">Vacuolar basic amino acid transporter 1</fullName>
    </submittedName>
</protein>
<dbReference type="OrthoDB" id="10021397at2759"/>
<comment type="subcellular location">
    <subcellularLocation>
        <location evidence="1">Membrane</location>
        <topology evidence="1">Multi-pass membrane protein</topology>
    </subcellularLocation>
</comment>
<dbReference type="Proteomes" id="UP000095605">
    <property type="component" value="Unassembled WGS sequence"/>
</dbReference>
<accession>A0A1E5RX46</accession>
<dbReference type="SUPFAM" id="SSF103473">
    <property type="entry name" value="MFS general substrate transporter"/>
    <property type="match status" value="1"/>
</dbReference>
<keyword evidence="3 6" id="KW-0812">Transmembrane</keyword>
<dbReference type="PANTHER" id="PTHR23501:SF47">
    <property type="entry name" value="VACUOLAR BASIC AMINO ACID TRANSPORTER 1"/>
    <property type="match status" value="1"/>
</dbReference>